<evidence type="ECO:0000259" key="3">
    <source>
        <dbReference type="Pfam" id="PF13778"/>
    </source>
</evidence>
<dbReference type="AlphaFoldDB" id="A0A9X1RV27"/>
<comment type="caution">
    <text evidence="4">The sequence shown here is derived from an EMBL/GenBank/DDBJ whole genome shotgun (WGS) entry which is preliminary data.</text>
</comment>
<evidence type="ECO:0000256" key="1">
    <source>
        <dbReference type="ARBA" id="ARBA00022729"/>
    </source>
</evidence>
<feature type="domain" description="DUF4174" evidence="3">
    <location>
        <begin position="27"/>
        <end position="135"/>
    </location>
</feature>
<reference evidence="4" key="1">
    <citation type="submission" date="2021-10" db="EMBL/GenBank/DDBJ databases">
        <title>Marinomonas pontica sp. nov., isolated from the Black Sea.</title>
        <authorList>
            <person name="Zhao L.-H."/>
            <person name="Xue J.-H."/>
        </authorList>
    </citation>
    <scope>NUCLEOTIDE SEQUENCE</scope>
    <source>
        <strain evidence="4">E8</strain>
    </source>
</reference>
<dbReference type="Proteomes" id="UP001139095">
    <property type="component" value="Unassembled WGS sequence"/>
</dbReference>
<feature type="chain" id="PRO_5040882300" evidence="2">
    <location>
        <begin position="19"/>
        <end position="139"/>
    </location>
</feature>
<keyword evidence="1 2" id="KW-0732">Signal</keyword>
<protein>
    <submittedName>
        <fullName evidence="4">DUF4174 domain-containing protein</fullName>
    </submittedName>
</protein>
<accession>A0A9X1RV27</accession>
<organism evidence="4 5">
    <name type="scientific">Marinomonas algarum</name>
    <dbReference type="NCBI Taxonomy" id="2883105"/>
    <lineage>
        <taxon>Bacteria</taxon>
        <taxon>Pseudomonadati</taxon>
        <taxon>Pseudomonadota</taxon>
        <taxon>Gammaproteobacteria</taxon>
        <taxon>Oceanospirillales</taxon>
        <taxon>Oceanospirillaceae</taxon>
        <taxon>Marinomonas</taxon>
    </lineage>
</organism>
<dbReference type="Pfam" id="PF13778">
    <property type="entry name" value="DUF4174"/>
    <property type="match status" value="1"/>
</dbReference>
<dbReference type="InterPro" id="IPR025232">
    <property type="entry name" value="DUF4174"/>
</dbReference>
<keyword evidence="5" id="KW-1185">Reference proteome</keyword>
<evidence type="ECO:0000313" key="4">
    <source>
        <dbReference type="EMBL" id="MCB5163074.1"/>
    </source>
</evidence>
<sequence>MRHLVLICSLLLTFSIQANDSRLLSSLQDLRWQYRVILIDNEVNRLDTLAYLEEKAAEIKDRDVLWFVLDGHNVTTNYPGQVHENFAAQVRQRYQIGGRRMVLIGKDGGVKTRLADMELDIIFDDIDAMPMRRQEMRDK</sequence>
<dbReference type="EMBL" id="JAJATW010000035">
    <property type="protein sequence ID" value="MCB5163074.1"/>
    <property type="molecule type" value="Genomic_DNA"/>
</dbReference>
<dbReference type="RefSeq" id="WP_226755416.1">
    <property type="nucleotide sequence ID" value="NZ_JAJATW010000035.1"/>
</dbReference>
<feature type="signal peptide" evidence="2">
    <location>
        <begin position="1"/>
        <end position="18"/>
    </location>
</feature>
<proteinExistence type="predicted"/>
<gene>
    <name evidence="4" type="ORF">LG368_14440</name>
</gene>
<evidence type="ECO:0000256" key="2">
    <source>
        <dbReference type="SAM" id="SignalP"/>
    </source>
</evidence>
<name>A0A9X1RV27_9GAMM</name>
<evidence type="ECO:0000313" key="5">
    <source>
        <dbReference type="Proteomes" id="UP001139095"/>
    </source>
</evidence>